<gene>
    <name evidence="2" type="ORF">FNK824_LOCUS26369</name>
    <name evidence="1" type="ORF">SEV965_LOCUS26624</name>
</gene>
<dbReference type="Proteomes" id="UP000663889">
    <property type="component" value="Unassembled WGS sequence"/>
</dbReference>
<accession>A0A815DYV6</accession>
<dbReference type="EMBL" id="CAJOBE010006502">
    <property type="protein sequence ID" value="CAF4008697.1"/>
    <property type="molecule type" value="Genomic_DNA"/>
</dbReference>
<dbReference type="EMBL" id="CAJNOU010002285">
    <property type="protein sequence ID" value="CAF1307686.1"/>
    <property type="molecule type" value="Genomic_DNA"/>
</dbReference>
<comment type="caution">
    <text evidence="1">The sequence shown here is derived from an EMBL/GenBank/DDBJ whole genome shotgun (WGS) entry which is preliminary data.</text>
</comment>
<name>A0A815DYV6_9BILA</name>
<evidence type="ECO:0000313" key="3">
    <source>
        <dbReference type="Proteomes" id="UP000663889"/>
    </source>
</evidence>
<reference evidence="1" key="1">
    <citation type="submission" date="2021-02" db="EMBL/GenBank/DDBJ databases">
        <authorList>
            <person name="Nowell W R."/>
        </authorList>
    </citation>
    <scope>NUCLEOTIDE SEQUENCE</scope>
</reference>
<sequence>MDNELEPIQDYHLFNWPTTASLIDIQPYFPDWYEWALAHCELCRPNHHRYHPDGINNDDFTTENYSLSMCVCHEQSPYRPQELWALQKALIYAAYMFIDKSSTVNNWAASLTSNNSTLSFGRRKN</sequence>
<organism evidence="1 3">
    <name type="scientific">Rotaria sordida</name>
    <dbReference type="NCBI Taxonomy" id="392033"/>
    <lineage>
        <taxon>Eukaryota</taxon>
        <taxon>Metazoa</taxon>
        <taxon>Spiralia</taxon>
        <taxon>Gnathifera</taxon>
        <taxon>Rotifera</taxon>
        <taxon>Eurotatoria</taxon>
        <taxon>Bdelloidea</taxon>
        <taxon>Philodinida</taxon>
        <taxon>Philodinidae</taxon>
        <taxon>Rotaria</taxon>
    </lineage>
</organism>
<protein>
    <submittedName>
        <fullName evidence="1">Uncharacterized protein</fullName>
    </submittedName>
</protein>
<proteinExistence type="predicted"/>
<evidence type="ECO:0000313" key="2">
    <source>
        <dbReference type="EMBL" id="CAF4008697.1"/>
    </source>
</evidence>
<dbReference type="Proteomes" id="UP000663874">
    <property type="component" value="Unassembled WGS sequence"/>
</dbReference>
<evidence type="ECO:0000313" key="1">
    <source>
        <dbReference type="EMBL" id="CAF1307686.1"/>
    </source>
</evidence>
<dbReference type="AlphaFoldDB" id="A0A815DYV6"/>